<organism evidence="1 3">
    <name type="scientific">Paenibacillus larvae</name>
    <dbReference type="NCBI Taxonomy" id="1464"/>
    <lineage>
        <taxon>Bacteria</taxon>
        <taxon>Bacillati</taxon>
        <taxon>Bacillota</taxon>
        <taxon>Bacilli</taxon>
        <taxon>Bacillales</taxon>
        <taxon>Paenibacillaceae</taxon>
        <taxon>Paenibacillus</taxon>
    </lineage>
</organism>
<reference evidence="1" key="2">
    <citation type="submission" date="2023-03" db="EMBL/GenBank/DDBJ databases">
        <authorList>
            <person name="Obshta O."/>
            <person name="Zabrodski M.W."/>
            <person name="Soomro T."/>
            <person name="Wilson G."/>
            <person name="Masood F."/>
            <person name="Thebeau J."/>
            <person name="Bezerra Da Silva M.C."/>
            <person name="Raza F."/>
            <person name="Biganski S."/>
            <person name="Jose M."/>
            <person name="Camilli M."/>
            <person name="Kozii I.V."/>
            <person name="Kozii R.V."/>
            <person name="Simko E."/>
            <person name="Wood S.C."/>
        </authorList>
    </citation>
    <scope>NUCLEOTIDE SEQUENCE</scope>
    <source>
        <strain evidence="1">PL001</strain>
    </source>
</reference>
<dbReference type="EMBL" id="JARQGV010000004">
    <property type="protein sequence ID" value="MDT2253328.1"/>
    <property type="molecule type" value="Genomic_DNA"/>
</dbReference>
<accession>A0AAP5JV24</accession>
<gene>
    <name evidence="1" type="ORF">P7H09_15050</name>
    <name evidence="2" type="ORF">P7H09_19295</name>
</gene>
<name>A0AAP5JV24_9BACL</name>
<protein>
    <submittedName>
        <fullName evidence="1">Uncharacterized protein</fullName>
    </submittedName>
</protein>
<sequence>MEHERELEPFLPTLPELIEMDLHSEFRSWVTEARHVIPKRKMERDPLFHLKNQISEILNEWKSDAEKESEILDKILTYHLKYERR</sequence>
<reference evidence="1" key="1">
    <citation type="journal article" date="2023" name="J. Vet. Diagn. Invest.">
        <title>Oxytetracycline-resistant Paenibacillus larvae identified in commercial beekeeping operations in Saskatchewan using pooled honey sampling.</title>
        <authorList>
            <person name="Obshta O."/>
            <person name="Zabrodski M.W."/>
            <person name="Soomro T."/>
            <person name="Wilson G."/>
            <person name="Masood F."/>
            <person name="Thebeau J."/>
            <person name="Silva M.C.B."/>
            <person name="Biganski S."/>
            <person name="Kozii I.V."/>
            <person name="Koziy R.V."/>
            <person name="Raza M.F."/>
            <person name="Jose M.S."/>
            <person name="Simko E."/>
            <person name="Wood S.C."/>
        </authorList>
    </citation>
    <scope>NUCLEOTIDE SEQUENCE</scope>
    <source>
        <strain evidence="1">PL001</strain>
    </source>
</reference>
<dbReference type="EMBL" id="JARQGV010000004">
    <property type="protein sequence ID" value="MDT2252536.1"/>
    <property type="molecule type" value="Genomic_DNA"/>
</dbReference>
<evidence type="ECO:0000313" key="3">
    <source>
        <dbReference type="Proteomes" id="UP001259239"/>
    </source>
</evidence>
<dbReference type="Proteomes" id="UP001259239">
    <property type="component" value="Unassembled WGS sequence"/>
</dbReference>
<dbReference type="AlphaFoldDB" id="A0AAP5JV24"/>
<comment type="caution">
    <text evidence="1">The sequence shown here is derived from an EMBL/GenBank/DDBJ whole genome shotgun (WGS) entry which is preliminary data.</text>
</comment>
<evidence type="ECO:0000313" key="1">
    <source>
        <dbReference type="EMBL" id="MDT2252536.1"/>
    </source>
</evidence>
<dbReference type="RefSeq" id="WP_036654636.1">
    <property type="nucleotide sequence ID" value="NZ_CBCRXL010000029.1"/>
</dbReference>
<proteinExistence type="predicted"/>
<evidence type="ECO:0000313" key="2">
    <source>
        <dbReference type="EMBL" id="MDT2253328.1"/>
    </source>
</evidence>